<dbReference type="AlphaFoldDB" id="A0A0A9DW60"/>
<feature type="compositionally biased region" description="Polar residues" evidence="1">
    <location>
        <begin position="14"/>
        <end position="24"/>
    </location>
</feature>
<accession>A0A0A9DW60</accession>
<feature type="region of interest" description="Disordered" evidence="1">
    <location>
        <begin position="1"/>
        <end position="24"/>
    </location>
</feature>
<proteinExistence type="predicted"/>
<evidence type="ECO:0000313" key="2">
    <source>
        <dbReference type="EMBL" id="JAD92021.1"/>
    </source>
</evidence>
<name>A0A0A9DW60_ARUDO</name>
<organism evidence="2">
    <name type="scientific">Arundo donax</name>
    <name type="common">Giant reed</name>
    <name type="synonym">Donax arundinaceus</name>
    <dbReference type="NCBI Taxonomy" id="35708"/>
    <lineage>
        <taxon>Eukaryota</taxon>
        <taxon>Viridiplantae</taxon>
        <taxon>Streptophyta</taxon>
        <taxon>Embryophyta</taxon>
        <taxon>Tracheophyta</taxon>
        <taxon>Spermatophyta</taxon>
        <taxon>Magnoliopsida</taxon>
        <taxon>Liliopsida</taxon>
        <taxon>Poales</taxon>
        <taxon>Poaceae</taxon>
        <taxon>PACMAD clade</taxon>
        <taxon>Arundinoideae</taxon>
        <taxon>Arundineae</taxon>
        <taxon>Arundo</taxon>
    </lineage>
</organism>
<protein>
    <submittedName>
        <fullName evidence="2">Uncharacterized protein</fullName>
    </submittedName>
</protein>
<sequence>MNTNRRYKYRESKLQSNQNKRVIQETQTGRSIPFVICEQGYY</sequence>
<reference evidence="2" key="1">
    <citation type="submission" date="2014-09" db="EMBL/GenBank/DDBJ databases">
        <authorList>
            <person name="Magalhaes I.L.F."/>
            <person name="Oliveira U."/>
            <person name="Santos F.R."/>
            <person name="Vidigal T.H.D.A."/>
            <person name="Brescovit A.D."/>
            <person name="Santos A.J."/>
        </authorList>
    </citation>
    <scope>NUCLEOTIDE SEQUENCE</scope>
    <source>
        <tissue evidence="2">Shoot tissue taken approximately 20 cm above the soil surface</tissue>
    </source>
</reference>
<reference evidence="2" key="2">
    <citation type="journal article" date="2015" name="Data Brief">
        <title>Shoot transcriptome of the giant reed, Arundo donax.</title>
        <authorList>
            <person name="Barrero R.A."/>
            <person name="Guerrero F.D."/>
            <person name="Moolhuijzen P."/>
            <person name="Goolsby J.A."/>
            <person name="Tidwell J."/>
            <person name="Bellgard S.E."/>
            <person name="Bellgard M.I."/>
        </authorList>
    </citation>
    <scope>NUCLEOTIDE SEQUENCE</scope>
    <source>
        <tissue evidence="2">Shoot tissue taken approximately 20 cm above the soil surface</tissue>
    </source>
</reference>
<evidence type="ECO:0000256" key="1">
    <source>
        <dbReference type="SAM" id="MobiDB-lite"/>
    </source>
</evidence>
<dbReference type="EMBL" id="GBRH01205874">
    <property type="protein sequence ID" value="JAD92021.1"/>
    <property type="molecule type" value="Transcribed_RNA"/>
</dbReference>